<organism evidence="1">
    <name type="scientific">Albugo laibachii Nc14</name>
    <dbReference type="NCBI Taxonomy" id="890382"/>
    <lineage>
        <taxon>Eukaryota</taxon>
        <taxon>Sar</taxon>
        <taxon>Stramenopiles</taxon>
        <taxon>Oomycota</taxon>
        <taxon>Peronosporomycetes</taxon>
        <taxon>Albuginales</taxon>
        <taxon>Albuginaceae</taxon>
        <taxon>Albugo</taxon>
    </lineage>
</organism>
<dbReference type="AlphaFoldDB" id="F0WNF8"/>
<protein>
    <submittedName>
        <fullName evidence="1">Uncharacterized protein AlNc14C170G7983</fullName>
    </submittedName>
</protein>
<sequence length="1126" mass="131947">MKRYFESPDSDDKAGDEARVFIDSLTSCTGKNSKPLSYPLGEEDDGIKKNTLESVKELIEMKLIQRDNLLREESDSAKKHRQDGSHINEHAMLDSEVTSKKYIQEGYRDLLHNENIYMKEVTTRLINNRDDKTLHQYEISDRDRQEIVRKRAKEKMALRMKILAKKGERVKTLKCRERLSNRRNLEIEIQNLVSLMKKVECAAFEVIPATLVDNSLVCQGNFDPEICQERVLVPQIDFSSLVETQSCNNGDMIATDVFNKEFGEMEIIQSRFHDSNRQRCMEKLHARHNQEDTFVRVDVNRSSPLYQRLVEERHRVAFYEEIQFHTRLTRFQTRIQQLTDEISHKLMKQNRMNHKNAPLEEELDAMRSHVCKFERDYFQAHSRVKEIEDSLNLLRTSTKAVAFWISEHQVALQECEALDFISNKEETRLRALERVCNRSEIRLGKMNQYHQYRKITLADVQDKLTKTASECQKLRESVLRNSLHEIGRKVLTTIGLGTIVESREIDGISSVYLPQLEANIHISVEHLLLYELKTTSEEVIAMRAEEDRARTQMLWVAQGELTARDCMQMEDYLSSGMMLSPRYNAANTTMTMKTAFEKESDLNSNSGLDSENVVIRRGSATGNNFKVITAIPSVAHEIEPADGRSRGIRKLRTYQLDSNAERCTREMFLPSIWFPSRSLLMLQRFPPMVCVDDMQLLERLNRLWEGRKKKHSERYDVWRRERITLQEFGLRCQEQQRRLDDITRQRRQQLLMFSEEQNCRRFYKMEKLRMIREQEGMILEESLLRLNLTSKKASTFTNFLLSGKYGHTERIMERRLEIKLEKKERLCLRKLMAQVGQGIDISGRSRGILHTASMELRDQLYDDSSVTIAETDDVDETLQPRDDRRLYLKVAKACLIQKLSQCELNWMRLGEHASNVAISLDYMSEKIEQQRLYRQRGAKKTWELAESVSKRRVRIQDSNLRLAEAQVKLGSAQEINENASVRYDYVLAQNSSMDSAIFHGTTQRYETRQLLQDLHELYFKSLIEFLLSSAIKEHHVRKMMSVNENIKQLCQERNCKAKQMKTLGSKHHRQCLMSLKRSKLPIFKASRRIALSNSFSRWNTYRSQSIRVRAIFDLKYQIILQSGIGQ</sequence>
<dbReference type="HOGENOM" id="CLU_279713_0_0_1"/>
<dbReference type="EMBL" id="FR824215">
    <property type="protein sequence ID" value="CCA22849.1"/>
    <property type="molecule type" value="Genomic_DNA"/>
</dbReference>
<accession>F0WNF8</accession>
<proteinExistence type="predicted"/>
<name>F0WNF8_9STRA</name>
<reference evidence="1" key="1">
    <citation type="journal article" date="2011" name="PLoS Biol.">
        <title>Gene gain and loss during evolution of obligate parasitism in the white rust pathogen of Arabidopsis thaliana.</title>
        <authorList>
            <person name="Kemen E."/>
            <person name="Gardiner A."/>
            <person name="Schultz-Larsen T."/>
            <person name="Kemen A.C."/>
            <person name="Balmuth A.L."/>
            <person name="Robert-Seilaniantz A."/>
            <person name="Bailey K."/>
            <person name="Holub E."/>
            <person name="Studholme D.J."/>
            <person name="Maclean D."/>
            <person name="Jones J.D."/>
        </authorList>
    </citation>
    <scope>NUCLEOTIDE SEQUENCE</scope>
</reference>
<evidence type="ECO:0000313" key="1">
    <source>
        <dbReference type="EMBL" id="CCA22849.1"/>
    </source>
</evidence>
<reference evidence="1" key="2">
    <citation type="submission" date="2011-02" db="EMBL/GenBank/DDBJ databases">
        <authorList>
            <person name="MacLean D."/>
        </authorList>
    </citation>
    <scope>NUCLEOTIDE SEQUENCE</scope>
</reference>
<gene>
    <name evidence="1" type="primary">AlNc14C170G7983</name>
    <name evidence="1" type="ORF">ALNC14_089920</name>
</gene>